<evidence type="ECO:0000256" key="9">
    <source>
        <dbReference type="ARBA" id="ARBA00022764"/>
    </source>
</evidence>
<dbReference type="Gene3D" id="2.30.42.10">
    <property type="match status" value="2"/>
</dbReference>
<evidence type="ECO:0000256" key="4">
    <source>
        <dbReference type="ARBA" id="ARBA00013035"/>
    </source>
</evidence>
<keyword evidence="10 18" id="KW-0378">Hydrolase</keyword>
<dbReference type="Gene3D" id="2.40.10.120">
    <property type="match status" value="1"/>
</dbReference>
<dbReference type="Pfam" id="PF13365">
    <property type="entry name" value="Trypsin_2"/>
    <property type="match status" value="1"/>
</dbReference>
<dbReference type="PATRIC" id="fig|1609981.3.peg.787"/>
<evidence type="ECO:0000256" key="6">
    <source>
        <dbReference type="ARBA" id="ARBA00022670"/>
    </source>
</evidence>
<dbReference type="CDD" id="cd10839">
    <property type="entry name" value="cpPDZ1_DegP-like"/>
    <property type="match status" value="1"/>
</dbReference>
<evidence type="ECO:0000256" key="16">
    <source>
        <dbReference type="SAM" id="SignalP"/>
    </source>
</evidence>
<evidence type="ECO:0000256" key="10">
    <source>
        <dbReference type="ARBA" id="ARBA00022801"/>
    </source>
</evidence>
<evidence type="ECO:0000256" key="11">
    <source>
        <dbReference type="ARBA" id="ARBA00022825"/>
    </source>
</evidence>
<feature type="chain" id="PRO_5005183924" description="Probable periplasmic serine endoprotease DegP-like" evidence="16">
    <location>
        <begin position="26"/>
        <end position="477"/>
    </location>
</feature>
<dbReference type="GO" id="GO:0042597">
    <property type="term" value="C:periplasmic space"/>
    <property type="evidence" value="ECO:0007669"/>
    <property type="project" value="UniProtKB-SubCell"/>
</dbReference>
<sequence length="477" mass="51894" precursor="true">MKFTFWKSTLAGLMTLCLAAPTAISAPAESPDLLRETGAAFSRIAEDAVDAVVFVQAERTVEVNMPQFPEPFEFFFRSPFEGRGGPQQQPRSREYRQRGQGSGFIITEDGYILTNSHVVKDAESITVTMRDGSELEAELIGADTKTEVALIKVDGKDLPVLELGDSDAIRIGEWVLAVGSPFGLTETVTAGIVSAKGRSNMGITDYEYFIQTDAAINPGNSGGPLLNIDGEVVGINTAIYSRSGGYMGIGFAVPINMAKIVKQQLIEEGEVTRSYLGVYIQPVDETLAESFGLDEARGILISQVEEGSAADEAGLEQGDIILEFNGRSVEDMGSFRNEVATTPPGTTIELRINRDGRMKKVKATLQRLEEEEMAAADTEQMVEDLGIAVTELTPEMAEELGYEDLGRGVVVERVAQGSRAWRHGIRRGHLILEVNRQPVEGVGDFKKALRQSEESGLVLLLVRGPRGTRYVPLKLED</sequence>
<evidence type="ECO:0000256" key="5">
    <source>
        <dbReference type="ARBA" id="ARBA00013958"/>
    </source>
</evidence>
<keyword evidence="12" id="KW-0346">Stress response</keyword>
<dbReference type="Pfam" id="PF17820">
    <property type="entry name" value="PDZ_6"/>
    <property type="match status" value="1"/>
</dbReference>
<dbReference type="InterPro" id="IPR001478">
    <property type="entry name" value="PDZ"/>
</dbReference>
<evidence type="ECO:0000256" key="15">
    <source>
        <dbReference type="SAM" id="MobiDB-lite"/>
    </source>
</evidence>
<dbReference type="AlphaFoldDB" id="A0A0G3EF13"/>
<gene>
    <name evidence="18" type="primary">mucD</name>
    <name evidence="18" type="ORF">L21SP4_00754</name>
</gene>
<feature type="signal peptide" evidence="16">
    <location>
        <begin position="1"/>
        <end position="25"/>
    </location>
</feature>
<dbReference type="EMBL" id="CP010904">
    <property type="protein sequence ID" value="AKJ64022.1"/>
    <property type="molecule type" value="Genomic_DNA"/>
</dbReference>
<feature type="binding site" evidence="14">
    <location>
        <position position="58"/>
    </location>
    <ligand>
        <name>substrate</name>
    </ligand>
</feature>
<dbReference type="GO" id="GO:0004252">
    <property type="term" value="F:serine-type endopeptidase activity"/>
    <property type="evidence" value="ECO:0007669"/>
    <property type="project" value="InterPro"/>
</dbReference>
<proteinExistence type="inferred from homology"/>
<dbReference type="InterPro" id="IPR009003">
    <property type="entry name" value="Peptidase_S1_PA"/>
</dbReference>
<feature type="domain" description="PDZ" evidence="17">
    <location>
        <begin position="260"/>
        <end position="356"/>
    </location>
</feature>
<evidence type="ECO:0000256" key="13">
    <source>
        <dbReference type="ARBA" id="ARBA00032850"/>
    </source>
</evidence>
<feature type="binding site" evidence="14">
    <location>
        <begin position="219"/>
        <end position="221"/>
    </location>
    <ligand>
        <name>substrate</name>
    </ligand>
</feature>
<dbReference type="PROSITE" id="PS50106">
    <property type="entry name" value="PDZ"/>
    <property type="match status" value="2"/>
</dbReference>
<dbReference type="SUPFAM" id="SSF50494">
    <property type="entry name" value="Trypsin-like serine proteases"/>
    <property type="match status" value="1"/>
</dbReference>
<evidence type="ECO:0000313" key="18">
    <source>
        <dbReference type="EMBL" id="AKJ64022.1"/>
    </source>
</evidence>
<dbReference type="FunFam" id="2.40.10.120:FF:000007">
    <property type="entry name" value="Periplasmic serine endoprotease DegP-like"/>
    <property type="match status" value="1"/>
</dbReference>
<dbReference type="SUPFAM" id="SSF50156">
    <property type="entry name" value="PDZ domain-like"/>
    <property type="match status" value="2"/>
</dbReference>
<evidence type="ECO:0000313" key="19">
    <source>
        <dbReference type="Proteomes" id="UP000035268"/>
    </source>
</evidence>
<evidence type="ECO:0000256" key="3">
    <source>
        <dbReference type="ARBA" id="ARBA00010541"/>
    </source>
</evidence>
<comment type="similarity">
    <text evidence="3">Belongs to the peptidase S1C family.</text>
</comment>
<keyword evidence="19" id="KW-1185">Reference proteome</keyword>
<dbReference type="KEGG" id="vbl:L21SP4_00754"/>
<feature type="domain" description="PDZ" evidence="17">
    <location>
        <begin position="362"/>
        <end position="442"/>
    </location>
</feature>
<evidence type="ECO:0000256" key="12">
    <source>
        <dbReference type="ARBA" id="ARBA00023016"/>
    </source>
</evidence>
<accession>A0A0G3EF13</accession>
<dbReference type="PANTHER" id="PTHR22939">
    <property type="entry name" value="SERINE PROTEASE FAMILY S1C HTRA-RELATED"/>
    <property type="match status" value="1"/>
</dbReference>
<evidence type="ECO:0000256" key="7">
    <source>
        <dbReference type="ARBA" id="ARBA00022729"/>
    </source>
</evidence>
<dbReference type="PANTHER" id="PTHR22939:SF129">
    <property type="entry name" value="SERINE PROTEASE HTRA2, MITOCHONDRIAL"/>
    <property type="match status" value="1"/>
</dbReference>
<dbReference type="InterPro" id="IPR041489">
    <property type="entry name" value="PDZ_6"/>
</dbReference>
<dbReference type="InterPro" id="IPR001940">
    <property type="entry name" value="Peptidase_S1C"/>
</dbReference>
<evidence type="ECO:0000259" key="17">
    <source>
        <dbReference type="PROSITE" id="PS50106"/>
    </source>
</evidence>
<dbReference type="RefSeq" id="WP_052881390.1">
    <property type="nucleotide sequence ID" value="NZ_CP010904.1"/>
</dbReference>
<dbReference type="SMART" id="SM00228">
    <property type="entry name" value="PDZ"/>
    <property type="match status" value="2"/>
</dbReference>
<dbReference type="GO" id="GO:0006508">
    <property type="term" value="P:proteolysis"/>
    <property type="evidence" value="ECO:0007669"/>
    <property type="project" value="UniProtKB-KW"/>
</dbReference>
<feature type="region of interest" description="Disordered" evidence="15">
    <location>
        <begin position="79"/>
        <end position="98"/>
    </location>
</feature>
<comment type="catalytic activity">
    <reaction evidence="1">
        <text>Acts on substrates that are at least partially unfolded. The cleavage site P1 residue is normally between a pair of hydrophobic residues, such as Val-|-Val.</text>
        <dbReference type="EC" id="3.4.21.107"/>
    </reaction>
</comment>
<evidence type="ECO:0000256" key="14">
    <source>
        <dbReference type="PIRSR" id="PIRSR611782-2"/>
    </source>
</evidence>
<dbReference type="NCBIfam" id="TIGR02037">
    <property type="entry name" value="degP_htrA_DO"/>
    <property type="match status" value="1"/>
</dbReference>
<evidence type="ECO:0000256" key="2">
    <source>
        <dbReference type="ARBA" id="ARBA00004418"/>
    </source>
</evidence>
<evidence type="ECO:0000256" key="1">
    <source>
        <dbReference type="ARBA" id="ARBA00001772"/>
    </source>
</evidence>
<protein>
    <recommendedName>
        <fullName evidence="5">Probable periplasmic serine endoprotease DegP-like</fullName>
        <ecNumber evidence="4">3.4.21.107</ecNumber>
    </recommendedName>
    <alternativeName>
        <fullName evidence="13">Protease Do</fullName>
    </alternativeName>
</protein>
<dbReference type="Proteomes" id="UP000035268">
    <property type="component" value="Chromosome"/>
</dbReference>
<reference evidence="19" key="1">
    <citation type="submission" date="2015-02" db="EMBL/GenBank/DDBJ databases">
        <title>Description and complete genome sequence of the first cultured representative of the subdivision 5 of the Verrucomicrobia phylum.</title>
        <authorList>
            <person name="Spring S."/>
            <person name="Bunk B."/>
            <person name="Sproer C."/>
            <person name="Klenk H.-P."/>
        </authorList>
    </citation>
    <scope>NUCLEOTIDE SEQUENCE [LARGE SCALE GENOMIC DNA]</scope>
    <source>
        <strain evidence="19">L21-Fru-AB</strain>
    </source>
</reference>
<evidence type="ECO:0000256" key="8">
    <source>
        <dbReference type="ARBA" id="ARBA00022737"/>
    </source>
</evidence>
<dbReference type="InterPro" id="IPR011782">
    <property type="entry name" value="Pept_S1C_Do"/>
</dbReference>
<feature type="binding site" evidence="14">
    <location>
        <position position="117"/>
    </location>
    <ligand>
        <name>substrate</name>
    </ligand>
</feature>
<dbReference type="EC" id="3.4.21.107" evidence="4"/>
<reference evidence="18 19" key="2">
    <citation type="journal article" date="2016" name="ISME J.">
        <title>Characterization of the first cultured representative of Verrucomicrobia subdivision 5 indicates the proposal of a novel phylum.</title>
        <authorList>
            <person name="Spring S."/>
            <person name="Bunk B."/>
            <person name="Sproer C."/>
            <person name="Schumann P."/>
            <person name="Rohde M."/>
            <person name="Tindall B.J."/>
            <person name="Klenk H.P."/>
        </authorList>
    </citation>
    <scope>NUCLEOTIDE SEQUENCE [LARGE SCALE GENOMIC DNA]</scope>
    <source>
        <strain evidence="18 19">L21-Fru-AB</strain>
    </source>
</reference>
<comment type="subcellular location">
    <subcellularLocation>
        <location evidence="2">Periplasm</location>
    </subcellularLocation>
</comment>
<dbReference type="PRINTS" id="PR00834">
    <property type="entry name" value="PROTEASES2C"/>
</dbReference>
<dbReference type="InterPro" id="IPR036034">
    <property type="entry name" value="PDZ_sf"/>
</dbReference>
<dbReference type="Pfam" id="PF13180">
    <property type="entry name" value="PDZ_2"/>
    <property type="match status" value="1"/>
</dbReference>
<keyword evidence="8" id="KW-0677">Repeat</keyword>
<keyword evidence="7 16" id="KW-0732">Signal</keyword>
<keyword evidence="11" id="KW-0720">Serine protease</keyword>
<dbReference type="STRING" id="1307763.L21SP4_00754"/>
<organism evidence="18 19">
    <name type="scientific">Kiritimatiella glycovorans</name>
    <dbReference type="NCBI Taxonomy" id="1307763"/>
    <lineage>
        <taxon>Bacteria</taxon>
        <taxon>Pseudomonadati</taxon>
        <taxon>Kiritimatiellota</taxon>
        <taxon>Kiritimatiellia</taxon>
        <taxon>Kiritimatiellales</taxon>
        <taxon>Kiritimatiellaceae</taxon>
        <taxon>Kiritimatiella</taxon>
    </lineage>
</organism>
<keyword evidence="6 18" id="KW-0645">Protease</keyword>
<keyword evidence="9" id="KW-0574">Periplasm</keyword>
<name>A0A0G3EF13_9BACT</name>